<name>A0A8W7JEP9_ANOAL</name>
<dbReference type="InterPro" id="IPR010530">
    <property type="entry name" value="B12D"/>
</dbReference>
<evidence type="ECO:0000313" key="2">
    <source>
        <dbReference type="EnsemblMetazoa" id="AALB002195-PA"/>
    </source>
</evidence>
<feature type="transmembrane region" description="Helical" evidence="1">
    <location>
        <begin position="50"/>
        <end position="71"/>
    </location>
</feature>
<sequence>MSSRMISSSFVRRLLEVNNKKLLQRRFVSTRDPYSDPRGFTLSDMKKNPAVLPLVIIMATAVIGCSGFMVYSGRTRTDVSLNKKVFEHDTMDVMDPKQRKMLVFNQKYGAMPELNEALSYREEYEKLQSAAEK</sequence>
<protein>
    <submittedName>
        <fullName evidence="2">Uncharacterized protein</fullName>
    </submittedName>
</protein>
<keyword evidence="1" id="KW-0812">Transmembrane</keyword>
<proteinExistence type="predicted"/>
<dbReference type="GeneID" id="118469035"/>
<dbReference type="RefSeq" id="XP_035796389.1">
    <property type="nucleotide sequence ID" value="XM_035940496.1"/>
</dbReference>
<dbReference type="RefSeq" id="XP_035796391.1">
    <property type="nucleotide sequence ID" value="XM_035940498.1"/>
</dbReference>
<reference evidence="2" key="2">
    <citation type="submission" date="2022-08" db="UniProtKB">
        <authorList>
            <consortium name="EnsemblMetazoa"/>
        </authorList>
    </citation>
    <scope>IDENTIFICATION</scope>
    <source>
        <strain evidence="2">STECLA/ALBI9_A</strain>
    </source>
</reference>
<dbReference type="AlphaFoldDB" id="A0A8W7JEP9"/>
<keyword evidence="1" id="KW-1133">Transmembrane helix</keyword>
<dbReference type="PANTHER" id="PTHR14256:SF1">
    <property type="entry name" value="GEO09626P1"/>
    <property type="match status" value="1"/>
</dbReference>
<dbReference type="EnsemblMetazoa" id="AALB002195-RA">
    <property type="protein sequence ID" value="AALB002195-PA"/>
    <property type="gene ID" value="AALB002195"/>
</dbReference>
<dbReference type="Pfam" id="PF06522">
    <property type="entry name" value="B12D"/>
    <property type="match status" value="1"/>
</dbReference>
<dbReference type="Proteomes" id="UP000069272">
    <property type="component" value="Chromosome 2R"/>
</dbReference>
<dbReference type="KEGG" id="aali:118469035"/>
<dbReference type="PANTHER" id="PTHR14256">
    <property type="entry name" value="NADH-UBIQUINONE OXIDOREDUCTASE MLRQ SUBUNIT"/>
    <property type="match status" value="1"/>
</dbReference>
<evidence type="ECO:0000256" key="1">
    <source>
        <dbReference type="SAM" id="Phobius"/>
    </source>
</evidence>
<keyword evidence="1" id="KW-0472">Membrane</keyword>
<accession>A0A8W7JEP9</accession>
<reference evidence="2 3" key="1">
    <citation type="journal article" date="2017" name="G3 (Bethesda)">
        <title>The Physical Genome Mapping of Anopheles albimanus Corrected Scaffold Misassemblies and Identified Interarm Rearrangements in Genus Anopheles.</title>
        <authorList>
            <person name="Artemov G.N."/>
            <person name="Peery A.N."/>
            <person name="Jiang X."/>
            <person name="Tu Z."/>
            <person name="Stegniy V.N."/>
            <person name="Sharakhova M.V."/>
            <person name="Sharakhov I.V."/>
        </authorList>
    </citation>
    <scope>NUCLEOTIDE SEQUENCE [LARGE SCALE GENOMIC DNA]</scope>
    <source>
        <strain evidence="2 3">ALBI9_A</strain>
    </source>
</reference>
<organism evidence="2 3">
    <name type="scientific">Anopheles albimanus</name>
    <name type="common">New world malaria mosquito</name>
    <dbReference type="NCBI Taxonomy" id="7167"/>
    <lineage>
        <taxon>Eukaryota</taxon>
        <taxon>Metazoa</taxon>
        <taxon>Ecdysozoa</taxon>
        <taxon>Arthropoda</taxon>
        <taxon>Hexapoda</taxon>
        <taxon>Insecta</taxon>
        <taxon>Pterygota</taxon>
        <taxon>Neoptera</taxon>
        <taxon>Endopterygota</taxon>
        <taxon>Diptera</taxon>
        <taxon>Nematocera</taxon>
        <taxon>Culicoidea</taxon>
        <taxon>Culicidae</taxon>
        <taxon>Anophelinae</taxon>
        <taxon>Anopheles</taxon>
    </lineage>
</organism>
<evidence type="ECO:0000313" key="3">
    <source>
        <dbReference type="Proteomes" id="UP000069272"/>
    </source>
</evidence>
<dbReference type="OrthoDB" id="7384592at2759"/>
<keyword evidence="3" id="KW-1185">Reference proteome</keyword>